<evidence type="ECO:0000313" key="2">
    <source>
        <dbReference type="EMBL" id="PMD37952.1"/>
    </source>
</evidence>
<protein>
    <recommendedName>
        <fullName evidence="1">Prion-inhibition and propagation HeLo domain-containing protein</fullName>
    </recommendedName>
</protein>
<dbReference type="STRING" id="1149755.A0A2J6RHH0"/>
<sequence length="412" mass="46068">MGPVSTGIGIVLGLAPMFSICLEYFQYFKSAQSFSDDLELLTLKLDIEHERLIAWGEANGILKTVDDGRNPGLDLPSTNDLIKRGLRSMQTLFRDSKKLQEYYGLEPMDENYLEATNTKFLSTSGLRSFRKSFSRFSKTTGSQNKPSVLSKTKWAIYDKAKFTVLLSDIKDLVDGLYQILPVPHKVRDKIVFKAIRSLVPDFKRLRLVEAASEDKFSTWSEVASLMAAASEAGTIEGRSVGKWVEELDDSQETESEVKSDRRNYPSNGVPRLDLKNCLKSILYFVFTSVCSSELVKEACDEATLGSLSLRRDGPHFLPEKGKPTFGNRITKAINPVFSYDYLQILQQGNYEFPEIQKLALESSLPVAKVDVFYAPCACAIQTAIRLCHAESSPLISYVVKVDGRVPNTTLDS</sequence>
<dbReference type="Proteomes" id="UP000235786">
    <property type="component" value="Unassembled WGS sequence"/>
</dbReference>
<feature type="domain" description="Prion-inhibition and propagation HeLo" evidence="1">
    <location>
        <begin position="9"/>
        <end position="207"/>
    </location>
</feature>
<accession>A0A2J6RHH0</accession>
<dbReference type="InterPro" id="IPR029498">
    <property type="entry name" value="HeLo_dom"/>
</dbReference>
<dbReference type="PANTHER" id="PTHR37542">
    <property type="entry name" value="HELO DOMAIN-CONTAINING PROTEIN-RELATED"/>
    <property type="match status" value="1"/>
</dbReference>
<name>A0A2J6RHH0_HYAVF</name>
<dbReference type="Gene3D" id="1.20.120.1020">
    <property type="entry name" value="Prion-inhibition and propagation, HeLo domain"/>
    <property type="match status" value="1"/>
</dbReference>
<evidence type="ECO:0000313" key="3">
    <source>
        <dbReference type="Proteomes" id="UP000235786"/>
    </source>
</evidence>
<reference evidence="2 3" key="1">
    <citation type="submission" date="2016-04" db="EMBL/GenBank/DDBJ databases">
        <title>A degradative enzymes factory behind the ericoid mycorrhizal symbiosis.</title>
        <authorList>
            <consortium name="DOE Joint Genome Institute"/>
            <person name="Martino E."/>
            <person name="Morin E."/>
            <person name="Grelet G."/>
            <person name="Kuo A."/>
            <person name="Kohler A."/>
            <person name="Daghino S."/>
            <person name="Barry K."/>
            <person name="Choi C."/>
            <person name="Cichocki N."/>
            <person name="Clum A."/>
            <person name="Copeland A."/>
            <person name="Hainaut M."/>
            <person name="Haridas S."/>
            <person name="Labutti K."/>
            <person name="Lindquist E."/>
            <person name="Lipzen A."/>
            <person name="Khouja H.-R."/>
            <person name="Murat C."/>
            <person name="Ohm R."/>
            <person name="Olson A."/>
            <person name="Spatafora J."/>
            <person name="Veneault-Fourrey C."/>
            <person name="Henrissat B."/>
            <person name="Grigoriev I."/>
            <person name="Martin F."/>
            <person name="Perotto S."/>
        </authorList>
    </citation>
    <scope>NUCLEOTIDE SEQUENCE [LARGE SCALE GENOMIC DNA]</scope>
    <source>
        <strain evidence="2 3">F</strain>
    </source>
</reference>
<dbReference type="Pfam" id="PF14479">
    <property type="entry name" value="HeLo"/>
    <property type="match status" value="1"/>
</dbReference>
<gene>
    <name evidence="2" type="ORF">L207DRAFT_567723</name>
</gene>
<dbReference type="InterPro" id="IPR038305">
    <property type="entry name" value="HeLo_sf"/>
</dbReference>
<dbReference type="OrthoDB" id="20872at2759"/>
<evidence type="ECO:0000259" key="1">
    <source>
        <dbReference type="Pfam" id="PF14479"/>
    </source>
</evidence>
<keyword evidence="3" id="KW-1185">Reference proteome</keyword>
<organism evidence="2 3">
    <name type="scientific">Hyaloscypha variabilis (strain UAMH 11265 / GT02V1 / F)</name>
    <name type="common">Meliniomyces variabilis</name>
    <dbReference type="NCBI Taxonomy" id="1149755"/>
    <lineage>
        <taxon>Eukaryota</taxon>
        <taxon>Fungi</taxon>
        <taxon>Dikarya</taxon>
        <taxon>Ascomycota</taxon>
        <taxon>Pezizomycotina</taxon>
        <taxon>Leotiomycetes</taxon>
        <taxon>Helotiales</taxon>
        <taxon>Hyaloscyphaceae</taxon>
        <taxon>Hyaloscypha</taxon>
        <taxon>Hyaloscypha variabilis</taxon>
    </lineage>
</organism>
<proteinExistence type="predicted"/>
<dbReference type="AlphaFoldDB" id="A0A2J6RHH0"/>
<dbReference type="EMBL" id="KZ613948">
    <property type="protein sequence ID" value="PMD37952.1"/>
    <property type="molecule type" value="Genomic_DNA"/>
</dbReference>